<evidence type="ECO:0000313" key="2">
    <source>
        <dbReference type="Proteomes" id="UP000198211"/>
    </source>
</evidence>
<proteinExistence type="predicted"/>
<dbReference type="Proteomes" id="UP000198211">
    <property type="component" value="Unassembled WGS sequence"/>
</dbReference>
<accession>A0A225UFR0</accession>
<feature type="non-terminal residue" evidence="1">
    <location>
        <position position="1"/>
    </location>
</feature>
<evidence type="ECO:0000313" key="1">
    <source>
        <dbReference type="EMBL" id="OWY90959.1"/>
    </source>
</evidence>
<dbReference type="AlphaFoldDB" id="A0A225UFR0"/>
<reference evidence="2" key="1">
    <citation type="submission" date="2017-03" db="EMBL/GenBank/DDBJ databases">
        <title>Phytopthora megakarya and P. palmivora, two closely related causual agents of cacao black pod achieved similar genome size and gene model numbers by different mechanisms.</title>
        <authorList>
            <person name="Ali S."/>
            <person name="Shao J."/>
            <person name="Larry D.J."/>
            <person name="Kronmiller B."/>
            <person name="Shen D."/>
            <person name="Strem M.D."/>
            <person name="Melnick R.L."/>
            <person name="Guiltinan M.J."/>
            <person name="Tyler B.M."/>
            <person name="Meinhardt L.W."/>
            <person name="Bailey B.A."/>
        </authorList>
    </citation>
    <scope>NUCLEOTIDE SEQUENCE [LARGE SCALE GENOMIC DNA]</scope>
    <source>
        <strain evidence="2">zdho120</strain>
    </source>
</reference>
<protein>
    <submittedName>
        <fullName evidence="1">Uncharacterized protein</fullName>
    </submittedName>
</protein>
<keyword evidence="2" id="KW-1185">Reference proteome</keyword>
<organism evidence="1 2">
    <name type="scientific">Phytophthora megakarya</name>
    <dbReference type="NCBI Taxonomy" id="4795"/>
    <lineage>
        <taxon>Eukaryota</taxon>
        <taxon>Sar</taxon>
        <taxon>Stramenopiles</taxon>
        <taxon>Oomycota</taxon>
        <taxon>Peronosporomycetes</taxon>
        <taxon>Peronosporales</taxon>
        <taxon>Peronosporaceae</taxon>
        <taxon>Phytophthora</taxon>
    </lineage>
</organism>
<gene>
    <name evidence="1" type="ORF">PHMEG_00040670</name>
</gene>
<dbReference type="OrthoDB" id="71603at2759"/>
<sequence>GPKAILTRWMLFSLCFDNINLEVQRLEKGPVENTVVATIIISVTISPGSLRLVFPHLIQQGEHDSRVKALADKLLGQQLVVPGSDVFEWDDKIVRVTTMQSQCDVLTPLLQVFGSLKDVNRVFEGSLVTPECLWPHSHT</sequence>
<name>A0A225UFR0_9STRA</name>
<dbReference type="EMBL" id="NBNE01021442">
    <property type="protein sequence ID" value="OWY90959.1"/>
    <property type="molecule type" value="Genomic_DNA"/>
</dbReference>
<comment type="caution">
    <text evidence="1">The sequence shown here is derived from an EMBL/GenBank/DDBJ whole genome shotgun (WGS) entry which is preliminary data.</text>
</comment>